<organism evidence="2 3">
    <name type="scientific">Dreissena polymorpha</name>
    <name type="common">Zebra mussel</name>
    <name type="synonym">Mytilus polymorpha</name>
    <dbReference type="NCBI Taxonomy" id="45954"/>
    <lineage>
        <taxon>Eukaryota</taxon>
        <taxon>Metazoa</taxon>
        <taxon>Spiralia</taxon>
        <taxon>Lophotrochozoa</taxon>
        <taxon>Mollusca</taxon>
        <taxon>Bivalvia</taxon>
        <taxon>Autobranchia</taxon>
        <taxon>Heteroconchia</taxon>
        <taxon>Euheterodonta</taxon>
        <taxon>Imparidentia</taxon>
        <taxon>Neoheterodontei</taxon>
        <taxon>Myida</taxon>
        <taxon>Dreissenoidea</taxon>
        <taxon>Dreissenidae</taxon>
        <taxon>Dreissena</taxon>
    </lineage>
</organism>
<dbReference type="Proteomes" id="UP000828390">
    <property type="component" value="Unassembled WGS sequence"/>
</dbReference>
<dbReference type="AlphaFoldDB" id="A0A9D4IZC2"/>
<evidence type="ECO:0000313" key="2">
    <source>
        <dbReference type="EMBL" id="KAH3792500.1"/>
    </source>
</evidence>
<proteinExistence type="predicted"/>
<evidence type="ECO:0000256" key="1">
    <source>
        <dbReference type="SAM" id="MobiDB-lite"/>
    </source>
</evidence>
<name>A0A9D4IZC2_DREPO</name>
<gene>
    <name evidence="2" type="ORF">DPMN_145997</name>
</gene>
<evidence type="ECO:0000313" key="3">
    <source>
        <dbReference type="Proteomes" id="UP000828390"/>
    </source>
</evidence>
<feature type="region of interest" description="Disordered" evidence="1">
    <location>
        <begin position="11"/>
        <end position="44"/>
    </location>
</feature>
<dbReference type="EMBL" id="JAIWYP010000007">
    <property type="protein sequence ID" value="KAH3792500.1"/>
    <property type="molecule type" value="Genomic_DNA"/>
</dbReference>
<keyword evidence="3" id="KW-1185">Reference proteome</keyword>
<comment type="caution">
    <text evidence="2">The sequence shown here is derived from an EMBL/GenBank/DDBJ whole genome shotgun (WGS) entry which is preliminary data.</text>
</comment>
<reference evidence="2" key="2">
    <citation type="submission" date="2020-11" db="EMBL/GenBank/DDBJ databases">
        <authorList>
            <person name="McCartney M.A."/>
            <person name="Auch B."/>
            <person name="Kono T."/>
            <person name="Mallez S."/>
            <person name="Becker A."/>
            <person name="Gohl D.M."/>
            <person name="Silverstein K.A.T."/>
            <person name="Koren S."/>
            <person name="Bechman K.B."/>
            <person name="Herman A."/>
            <person name="Abrahante J.E."/>
            <person name="Garbe J."/>
        </authorList>
    </citation>
    <scope>NUCLEOTIDE SEQUENCE</scope>
    <source>
        <strain evidence="2">Duluth1</strain>
        <tissue evidence="2">Whole animal</tissue>
    </source>
</reference>
<reference evidence="2" key="1">
    <citation type="journal article" date="2019" name="bioRxiv">
        <title>The Genome of the Zebra Mussel, Dreissena polymorpha: A Resource for Invasive Species Research.</title>
        <authorList>
            <person name="McCartney M.A."/>
            <person name="Auch B."/>
            <person name="Kono T."/>
            <person name="Mallez S."/>
            <person name="Zhang Y."/>
            <person name="Obille A."/>
            <person name="Becker A."/>
            <person name="Abrahante J.E."/>
            <person name="Garbe J."/>
            <person name="Badalamenti J.P."/>
            <person name="Herman A."/>
            <person name="Mangelson H."/>
            <person name="Liachko I."/>
            <person name="Sullivan S."/>
            <person name="Sone E.D."/>
            <person name="Koren S."/>
            <person name="Silverstein K.A.T."/>
            <person name="Beckman K.B."/>
            <person name="Gohl D.M."/>
        </authorList>
    </citation>
    <scope>NUCLEOTIDE SEQUENCE</scope>
    <source>
        <strain evidence="2">Duluth1</strain>
        <tissue evidence="2">Whole animal</tissue>
    </source>
</reference>
<accession>A0A9D4IZC2</accession>
<feature type="compositionally biased region" description="Basic residues" evidence="1">
    <location>
        <begin position="11"/>
        <end position="27"/>
    </location>
</feature>
<sequence length="171" mass="19681">MKRTWSWWKRGGRGVRGRGSSRGRGGRNTRSQSKPRKETTTTPKELNIETDITAYFVGNVSADQHYEGQQQNRDRYTAAMAVLQNNGVDIAQNARIRAFAAAWARHDYELAEAFLQNKDNFGLLEVLEAARLWAPNSRLRKEDETFTDVCRQSETHNDWQTEIGHRQLEQA</sequence>
<protein>
    <submittedName>
        <fullName evidence="2">Uncharacterized protein</fullName>
    </submittedName>
</protein>